<dbReference type="AlphaFoldDB" id="A0A239NQI9"/>
<evidence type="ECO:0000256" key="1">
    <source>
        <dbReference type="SAM" id="MobiDB-lite"/>
    </source>
</evidence>
<protein>
    <submittedName>
        <fullName evidence="2">Uncharacterized protein</fullName>
    </submittedName>
</protein>
<dbReference type="Proteomes" id="UP000198309">
    <property type="component" value="Unassembled WGS sequence"/>
</dbReference>
<accession>A0A239NQI9</accession>
<evidence type="ECO:0000313" key="3">
    <source>
        <dbReference type="EMBL" id="SNT56644.1"/>
    </source>
</evidence>
<reference evidence="2 5" key="1">
    <citation type="submission" date="2016-10" db="EMBL/GenBank/DDBJ databases">
        <authorList>
            <person name="de Groot N.N."/>
        </authorList>
    </citation>
    <scope>NUCLEOTIDE SEQUENCE [LARGE SCALE GENOMIC DNA]</scope>
    <source>
        <strain evidence="2 5">CCM 7361</strain>
    </source>
</reference>
<feature type="region of interest" description="Disordered" evidence="1">
    <location>
        <begin position="1"/>
        <end position="33"/>
    </location>
</feature>
<gene>
    <name evidence="2" type="ORF">SAMN05216189_10814</name>
    <name evidence="3" type="ORF">SAMN06295949_1605</name>
</gene>
<proteinExistence type="predicted"/>
<evidence type="ECO:0000313" key="4">
    <source>
        <dbReference type="Proteomes" id="UP000198309"/>
    </source>
</evidence>
<reference evidence="3 4" key="2">
    <citation type="submission" date="2017-06" db="EMBL/GenBank/DDBJ databases">
        <authorList>
            <person name="Varghese N."/>
            <person name="Submissions S."/>
        </authorList>
    </citation>
    <scope>NUCLEOTIDE SEQUENCE [LARGE SCALE GENOMIC DNA]</scope>
    <source>
        <strain evidence="3 4">RLD-1</strain>
    </source>
</reference>
<name>A0A239NQI9_9PSED</name>
<keyword evidence="4" id="KW-1185">Reference proteome</keyword>
<dbReference type="EMBL" id="FNEC01000081">
    <property type="protein sequence ID" value="SDL18851.1"/>
    <property type="molecule type" value="Genomic_DNA"/>
</dbReference>
<dbReference type="Proteomes" id="UP000199693">
    <property type="component" value="Unassembled WGS sequence"/>
</dbReference>
<evidence type="ECO:0000313" key="5">
    <source>
        <dbReference type="Proteomes" id="UP000199693"/>
    </source>
</evidence>
<organism evidence="2 5">
    <name type="scientific">Pseudomonas delhiensis</name>
    <dbReference type="NCBI Taxonomy" id="366289"/>
    <lineage>
        <taxon>Bacteria</taxon>
        <taxon>Pseudomonadati</taxon>
        <taxon>Pseudomonadota</taxon>
        <taxon>Gammaproteobacteria</taxon>
        <taxon>Pseudomonadales</taxon>
        <taxon>Pseudomonadaceae</taxon>
        <taxon>Pseudomonas</taxon>
    </lineage>
</organism>
<sequence length="33" mass="3394">MIQLFATATPGGPKDSSGPGAHAPQRAQRRCDA</sequence>
<dbReference type="EMBL" id="FZPC01000060">
    <property type="protein sequence ID" value="SNT56644.1"/>
    <property type="molecule type" value="Genomic_DNA"/>
</dbReference>
<evidence type="ECO:0000313" key="2">
    <source>
        <dbReference type="EMBL" id="SDL18851.1"/>
    </source>
</evidence>